<dbReference type="EMBL" id="AGNL01003641">
    <property type="protein sequence ID" value="EJK74456.1"/>
    <property type="molecule type" value="Genomic_DNA"/>
</dbReference>
<reference evidence="1 2" key="1">
    <citation type="journal article" date="2012" name="Genome Biol.">
        <title>Genome and low-iron response of an oceanic diatom adapted to chronic iron limitation.</title>
        <authorList>
            <person name="Lommer M."/>
            <person name="Specht M."/>
            <person name="Roy A.S."/>
            <person name="Kraemer L."/>
            <person name="Andreson R."/>
            <person name="Gutowska M.A."/>
            <person name="Wolf J."/>
            <person name="Bergner S.V."/>
            <person name="Schilhabel M.B."/>
            <person name="Klostermeier U.C."/>
            <person name="Beiko R.G."/>
            <person name="Rosenstiel P."/>
            <person name="Hippler M."/>
            <person name="Laroche J."/>
        </authorList>
    </citation>
    <scope>NUCLEOTIDE SEQUENCE [LARGE SCALE GENOMIC DNA]</scope>
    <source>
        <strain evidence="1 2">CCMP1005</strain>
    </source>
</reference>
<evidence type="ECO:0000313" key="2">
    <source>
        <dbReference type="Proteomes" id="UP000266841"/>
    </source>
</evidence>
<proteinExistence type="predicted"/>
<evidence type="ECO:0000313" key="1">
    <source>
        <dbReference type="EMBL" id="EJK74456.1"/>
    </source>
</evidence>
<keyword evidence="2" id="KW-1185">Reference proteome</keyword>
<name>K0TKA8_THAOC</name>
<dbReference type="AlphaFoldDB" id="K0TKA8"/>
<feature type="non-terminal residue" evidence="1">
    <location>
        <position position="1"/>
    </location>
</feature>
<sequence>ADARPRYVPKNKRNAFRHGGLVEDGLAAADVRPVIGGDPDPLSQREQASAVLFLHLSRAQHRPAFRQVKSK</sequence>
<organism evidence="1 2">
    <name type="scientific">Thalassiosira oceanica</name>
    <name type="common">Marine diatom</name>
    <dbReference type="NCBI Taxonomy" id="159749"/>
    <lineage>
        <taxon>Eukaryota</taxon>
        <taxon>Sar</taxon>
        <taxon>Stramenopiles</taxon>
        <taxon>Ochrophyta</taxon>
        <taxon>Bacillariophyta</taxon>
        <taxon>Coscinodiscophyceae</taxon>
        <taxon>Thalassiosirophycidae</taxon>
        <taxon>Thalassiosirales</taxon>
        <taxon>Thalassiosiraceae</taxon>
        <taxon>Thalassiosira</taxon>
    </lineage>
</organism>
<protein>
    <submittedName>
        <fullName evidence="1">Uncharacterized protein</fullName>
    </submittedName>
</protein>
<accession>K0TKA8</accession>
<comment type="caution">
    <text evidence="1">The sequence shown here is derived from an EMBL/GenBank/DDBJ whole genome shotgun (WGS) entry which is preliminary data.</text>
</comment>
<dbReference type="Proteomes" id="UP000266841">
    <property type="component" value="Unassembled WGS sequence"/>
</dbReference>
<gene>
    <name evidence="1" type="ORF">THAOC_03863</name>
</gene>